<evidence type="ECO:0000256" key="1">
    <source>
        <dbReference type="ARBA" id="ARBA00009995"/>
    </source>
</evidence>
<keyword evidence="4" id="KW-0472">Membrane</keyword>
<organism evidence="5 6">
    <name type="scientific">Lupinus albus</name>
    <name type="common">White lupine</name>
    <name type="synonym">Lupinus termis</name>
    <dbReference type="NCBI Taxonomy" id="3870"/>
    <lineage>
        <taxon>Eukaryota</taxon>
        <taxon>Viridiplantae</taxon>
        <taxon>Streptophyta</taxon>
        <taxon>Embryophyta</taxon>
        <taxon>Tracheophyta</taxon>
        <taxon>Spermatophyta</taxon>
        <taxon>Magnoliopsida</taxon>
        <taxon>eudicotyledons</taxon>
        <taxon>Gunneridae</taxon>
        <taxon>Pentapetalae</taxon>
        <taxon>rosids</taxon>
        <taxon>fabids</taxon>
        <taxon>Fabales</taxon>
        <taxon>Fabaceae</taxon>
        <taxon>Papilionoideae</taxon>
        <taxon>50 kb inversion clade</taxon>
        <taxon>genistoids sensu lato</taxon>
        <taxon>core genistoids</taxon>
        <taxon>Genisteae</taxon>
        <taxon>Lupinus</taxon>
    </lineage>
</organism>
<protein>
    <submittedName>
        <fullName evidence="5">Putative hexosyltransferase</fullName>
    </submittedName>
</protein>
<dbReference type="SUPFAM" id="SSF53756">
    <property type="entry name" value="UDP-Glycosyltransferase/glycogen phosphorylase"/>
    <property type="match status" value="1"/>
</dbReference>
<dbReference type="GO" id="GO:0080043">
    <property type="term" value="F:quercetin 3-O-glucosyltransferase activity"/>
    <property type="evidence" value="ECO:0007669"/>
    <property type="project" value="TreeGrafter"/>
</dbReference>
<keyword evidence="2" id="KW-0328">Glycosyltransferase</keyword>
<comment type="caution">
    <text evidence="5">The sequence shown here is derived from an EMBL/GenBank/DDBJ whole genome shotgun (WGS) entry which is preliminary data.</text>
</comment>
<gene>
    <name evidence="5" type="ORF">Lalb_Chr13g0300371</name>
</gene>
<dbReference type="GO" id="GO:0080044">
    <property type="term" value="F:quercetin 7-O-glucosyltransferase activity"/>
    <property type="evidence" value="ECO:0007669"/>
    <property type="project" value="TreeGrafter"/>
</dbReference>
<dbReference type="Pfam" id="PF00201">
    <property type="entry name" value="UDPGT"/>
    <property type="match status" value="1"/>
</dbReference>
<evidence type="ECO:0000256" key="3">
    <source>
        <dbReference type="ARBA" id="ARBA00022679"/>
    </source>
</evidence>
<evidence type="ECO:0000313" key="6">
    <source>
        <dbReference type="Proteomes" id="UP000447434"/>
    </source>
</evidence>
<dbReference type="EMBL" id="WOCE01000013">
    <property type="protein sequence ID" value="KAE9601678.1"/>
    <property type="molecule type" value="Genomic_DNA"/>
</dbReference>
<keyword evidence="4" id="KW-0812">Transmembrane</keyword>
<dbReference type="PANTHER" id="PTHR11926">
    <property type="entry name" value="GLUCOSYL/GLUCURONOSYL TRANSFERASES"/>
    <property type="match status" value="1"/>
</dbReference>
<proteinExistence type="inferred from homology"/>
<reference evidence="6" key="1">
    <citation type="journal article" date="2020" name="Nat. Commun.">
        <title>Genome sequence of the cluster root forming white lupin.</title>
        <authorList>
            <person name="Hufnagel B."/>
            <person name="Marques A."/>
            <person name="Soriano A."/>
            <person name="Marques L."/>
            <person name="Divol F."/>
            <person name="Doumas P."/>
            <person name="Sallet E."/>
            <person name="Mancinotti D."/>
            <person name="Carrere S."/>
            <person name="Marande W."/>
            <person name="Arribat S."/>
            <person name="Keller J."/>
            <person name="Huneau C."/>
            <person name="Blein T."/>
            <person name="Aime D."/>
            <person name="Laguerre M."/>
            <person name="Taylor J."/>
            <person name="Schubert V."/>
            <person name="Nelson M."/>
            <person name="Geu-Flores F."/>
            <person name="Crespi M."/>
            <person name="Gallardo-Guerrero K."/>
            <person name="Delaux P.-M."/>
            <person name="Salse J."/>
            <person name="Berges H."/>
            <person name="Guyot R."/>
            <person name="Gouzy J."/>
            <person name="Peret B."/>
        </authorList>
    </citation>
    <scope>NUCLEOTIDE SEQUENCE [LARGE SCALE GENOMIC DNA]</scope>
    <source>
        <strain evidence="6">cv. Amiga</strain>
    </source>
</reference>
<dbReference type="Proteomes" id="UP000447434">
    <property type="component" value="Chromosome 13"/>
</dbReference>
<name>A0A6A4PJG2_LUPAL</name>
<comment type="similarity">
    <text evidence="1">Belongs to the UDP-glycosyltransferase family.</text>
</comment>
<keyword evidence="3 5" id="KW-0808">Transferase</keyword>
<evidence type="ECO:0000313" key="5">
    <source>
        <dbReference type="EMBL" id="KAE9601678.1"/>
    </source>
</evidence>
<keyword evidence="6" id="KW-1185">Reference proteome</keyword>
<dbReference type="CDD" id="cd03784">
    <property type="entry name" value="GT1_Gtf-like"/>
    <property type="match status" value="1"/>
</dbReference>
<dbReference type="FunFam" id="3.40.50.2000:FF:000091">
    <property type="entry name" value="Glycosyltransferase"/>
    <property type="match status" value="1"/>
</dbReference>
<feature type="transmembrane region" description="Helical" evidence="4">
    <location>
        <begin position="12"/>
        <end position="35"/>
    </location>
</feature>
<dbReference type="OrthoDB" id="5835829at2759"/>
<sequence>MKIAIPFESKHVAILAFPFGTHAGPLLGMVLRIAAEYPDVRFSFFSTRASNAKTSALNKGNIHIYNVHDGFPEGHVPRHPMEAIGKFIYAMPGNFRNAIDEVVAETGVNITCLITDAFYWFGAEMAKEFDCKWVPLWTAGPHSVLVHIETDLIRERVSSKSSNDVCDDPSIDFLTGLSGVKVSDLPEGVVRDIENPMATMLHRMGTTLSQATVVAMNSFTDVHPVIADVLKSKFKMLLNVGPFTLTTPQHHVPDEEHCLEWLKQHKKESVVYVSFGSIITPPPHELFALAEALEECKFPFIWAFSGNREKQLPKGFLERTKKQGKIVAWAPQNEILQHPSVGVCVTHCGWNSILECMVGGIPMICRPFFGDQKLNNKMLEHEWGIGVGIENGAFTKENTLRALELTMSSEKGRVMRHKVLGLRECALKAIEPQGSSMKDFTTLINIVTS</sequence>
<accession>A0A6A4PJG2</accession>
<dbReference type="AlphaFoldDB" id="A0A6A4PJG2"/>
<evidence type="ECO:0000256" key="2">
    <source>
        <dbReference type="ARBA" id="ARBA00022676"/>
    </source>
</evidence>
<dbReference type="InterPro" id="IPR002213">
    <property type="entry name" value="UDP_glucos_trans"/>
</dbReference>
<keyword evidence="4" id="KW-1133">Transmembrane helix</keyword>
<dbReference type="PANTHER" id="PTHR11926:SF1560">
    <property type="entry name" value="UDP-GLYCOSYLTRANSFERASE 74E1-RELATED"/>
    <property type="match status" value="1"/>
</dbReference>
<dbReference type="Gene3D" id="3.40.50.2000">
    <property type="entry name" value="Glycogen Phosphorylase B"/>
    <property type="match status" value="2"/>
</dbReference>
<evidence type="ECO:0000256" key="4">
    <source>
        <dbReference type="SAM" id="Phobius"/>
    </source>
</evidence>